<dbReference type="SMART" id="SM00116">
    <property type="entry name" value="CBS"/>
    <property type="match status" value="2"/>
</dbReference>
<dbReference type="NCBIfam" id="TIGR00393">
    <property type="entry name" value="kpsF"/>
    <property type="match status" value="1"/>
</dbReference>
<accession>A0AAU8MWF5</accession>
<comment type="catalytic activity">
    <reaction evidence="8">
        <text>D-arabinose 5-phosphate = D-ribulose 5-phosphate</text>
        <dbReference type="Rhea" id="RHEA:23104"/>
        <dbReference type="ChEBI" id="CHEBI:57693"/>
        <dbReference type="ChEBI" id="CHEBI:58121"/>
        <dbReference type="EC" id="5.3.1.13"/>
    </reaction>
</comment>
<feature type="domain" description="CBS" evidence="13">
    <location>
        <begin position="290"/>
        <end position="342"/>
    </location>
</feature>
<feature type="region of interest" description="Disordered" evidence="12">
    <location>
        <begin position="1"/>
        <end position="21"/>
    </location>
</feature>
<proteinExistence type="inferred from homology"/>
<dbReference type="Pfam" id="PF00571">
    <property type="entry name" value="CBS"/>
    <property type="match status" value="2"/>
</dbReference>
<protein>
    <recommendedName>
        <fullName evidence="8">Arabinose 5-phosphate isomerase</fullName>
        <shortName evidence="8">API</shortName>
        <ecNumber evidence="8">5.3.1.13</ecNumber>
    </recommendedName>
</protein>
<sequence length="342" mass="35896">MTPTARPAPDLRPHPSAGVSDASLAASGRRVFEIEGRALDAVAERIDGDFAAACQLILAAQGRVVCTGMGKSGHIARKIAATLASTGTPAFYVHPGEAGHGDLGMITDADVVLALSYSGESDEVLMLLPVLKRQGNRLIAMTGRPQSTLARESDVHLDVSVPVEACPLDLAPTSSTTASLAMGDAIAVALLDARGFTADDFARSHPAGALGRRLLLHITDIMHAGEDVPRVSADASVSEALVEMSHKRLGMTAVVDADDRLIGLYTDGDLRRTLDDAGVDLRSTRIAEVMTRSPKTIGADALAVEAAQLMETHKISGLLVVDTERRVVGALNIHDLLRARVV</sequence>
<evidence type="ECO:0000256" key="7">
    <source>
        <dbReference type="ARBA" id="ARBA00060658"/>
    </source>
</evidence>
<dbReference type="GO" id="GO:1901135">
    <property type="term" value="P:carbohydrate derivative metabolic process"/>
    <property type="evidence" value="ECO:0007669"/>
    <property type="project" value="InterPro"/>
</dbReference>
<evidence type="ECO:0000256" key="4">
    <source>
        <dbReference type="ARBA" id="ARBA00022737"/>
    </source>
</evidence>
<dbReference type="Gene3D" id="3.40.50.10490">
    <property type="entry name" value="Glucose-6-phosphate isomerase like protein, domain 1"/>
    <property type="match status" value="1"/>
</dbReference>
<dbReference type="PROSITE" id="PS51371">
    <property type="entry name" value="CBS"/>
    <property type="match status" value="2"/>
</dbReference>
<feature type="domain" description="CBS" evidence="13">
    <location>
        <begin position="222"/>
        <end position="281"/>
    </location>
</feature>
<dbReference type="CDD" id="cd05014">
    <property type="entry name" value="SIS_Kpsf"/>
    <property type="match status" value="1"/>
</dbReference>
<dbReference type="InterPro" id="IPR004800">
    <property type="entry name" value="KdsD/KpsF-type"/>
</dbReference>
<dbReference type="GO" id="GO:0046872">
    <property type="term" value="F:metal ion binding"/>
    <property type="evidence" value="ECO:0007669"/>
    <property type="project" value="UniProtKB-KW"/>
</dbReference>
<comment type="pathway">
    <text evidence="1">Bacterial outer membrane biogenesis; lipopolysaccharide biosynthesis.</text>
</comment>
<keyword evidence="9" id="KW-0479">Metal-binding</keyword>
<dbReference type="GO" id="GO:0097367">
    <property type="term" value="F:carbohydrate derivative binding"/>
    <property type="evidence" value="ECO:0007669"/>
    <property type="project" value="InterPro"/>
</dbReference>
<keyword evidence="9" id="KW-0862">Zinc</keyword>
<dbReference type="EMBL" id="JBANDL010000002">
    <property type="protein sequence ID" value="MEI2456250.1"/>
    <property type="molecule type" value="Genomic_DNA"/>
</dbReference>
<evidence type="ECO:0000256" key="12">
    <source>
        <dbReference type="SAM" id="MobiDB-lite"/>
    </source>
</evidence>
<evidence type="ECO:0000256" key="1">
    <source>
        <dbReference type="ARBA" id="ARBA00004756"/>
    </source>
</evidence>
<dbReference type="Gene3D" id="3.10.580.10">
    <property type="entry name" value="CBS-domain"/>
    <property type="match status" value="1"/>
</dbReference>
<feature type="site" description="Catalytically relevant" evidence="10">
    <location>
        <position position="123"/>
    </location>
</feature>
<dbReference type="PANTHER" id="PTHR42745:SF1">
    <property type="entry name" value="ARABINOSE 5-PHOSPHATE ISOMERASE KDSD"/>
    <property type="match status" value="1"/>
</dbReference>
<reference evidence="16" key="2">
    <citation type="submission" date="2024-06" db="EMBL/GenBank/DDBJ databases">
        <authorList>
            <person name="Li S."/>
        </authorList>
    </citation>
    <scope>NUCLEOTIDE SEQUENCE</scope>
    <source>
        <strain evidence="16">SR10</strain>
    </source>
</reference>
<dbReference type="RefSeq" id="WP_064749290.1">
    <property type="nucleotide sequence ID" value="NZ_CP159925.1"/>
</dbReference>
<dbReference type="GO" id="GO:0019146">
    <property type="term" value="F:arabinose-5-phosphate isomerase activity"/>
    <property type="evidence" value="ECO:0007669"/>
    <property type="project" value="UniProtKB-EC"/>
</dbReference>
<evidence type="ECO:0000256" key="5">
    <source>
        <dbReference type="ARBA" id="ARBA00023122"/>
    </source>
</evidence>
<keyword evidence="5 11" id="KW-0129">CBS domain</keyword>
<dbReference type="EC" id="5.3.1.13" evidence="8"/>
<evidence type="ECO:0000313" key="17">
    <source>
        <dbReference type="Proteomes" id="UP001387215"/>
    </source>
</evidence>
<dbReference type="PROSITE" id="PS51464">
    <property type="entry name" value="SIS"/>
    <property type="match status" value="1"/>
</dbReference>
<name>A0AAU8MWF5_9GAMM</name>
<dbReference type="InterPro" id="IPR001347">
    <property type="entry name" value="SIS_dom"/>
</dbReference>
<dbReference type="Pfam" id="PF01380">
    <property type="entry name" value="SIS"/>
    <property type="match status" value="1"/>
</dbReference>
<dbReference type="GO" id="GO:0005975">
    <property type="term" value="P:carbohydrate metabolic process"/>
    <property type="evidence" value="ECO:0007669"/>
    <property type="project" value="InterPro"/>
</dbReference>
<dbReference type="PANTHER" id="PTHR42745">
    <property type="match status" value="1"/>
</dbReference>
<keyword evidence="4" id="KW-0677">Repeat</keyword>
<evidence type="ECO:0000256" key="8">
    <source>
        <dbReference type="PIRNR" id="PIRNR004692"/>
    </source>
</evidence>
<feature type="site" description="Catalytically relevant" evidence="10">
    <location>
        <position position="164"/>
    </location>
</feature>
<dbReference type="AlphaFoldDB" id="A0AAU8MWF5"/>
<evidence type="ECO:0000313" key="16">
    <source>
        <dbReference type="EMBL" id="XCO75164.1"/>
    </source>
</evidence>
<dbReference type="EMBL" id="CP159925">
    <property type="protein sequence ID" value="XCO75164.1"/>
    <property type="molecule type" value="Genomic_DNA"/>
</dbReference>
<feature type="site" description="Catalytically relevant" evidence="10">
    <location>
        <position position="205"/>
    </location>
</feature>
<dbReference type="InterPro" id="IPR046342">
    <property type="entry name" value="CBS_dom_sf"/>
</dbReference>
<evidence type="ECO:0000259" key="14">
    <source>
        <dbReference type="PROSITE" id="PS51464"/>
    </source>
</evidence>
<dbReference type="InterPro" id="IPR050986">
    <property type="entry name" value="GutQ/KpsF_isomerases"/>
</dbReference>
<dbReference type="InterPro" id="IPR046348">
    <property type="entry name" value="SIS_dom_sf"/>
</dbReference>
<organism evidence="16">
    <name type="scientific">Lysobacter firmicutimachus</name>
    <dbReference type="NCBI Taxonomy" id="1792846"/>
    <lineage>
        <taxon>Bacteria</taxon>
        <taxon>Pseudomonadati</taxon>
        <taxon>Pseudomonadota</taxon>
        <taxon>Gammaproteobacteria</taxon>
        <taxon>Lysobacterales</taxon>
        <taxon>Lysobacteraceae</taxon>
        <taxon>Lysobacter</taxon>
    </lineage>
</organism>
<dbReference type="Proteomes" id="UP001387215">
    <property type="component" value="Unassembled WGS sequence"/>
</dbReference>
<dbReference type="FunFam" id="3.40.50.10490:FF:000011">
    <property type="entry name" value="Arabinose 5-phosphate isomerase"/>
    <property type="match status" value="1"/>
</dbReference>
<dbReference type="PIRSF" id="PIRSF004692">
    <property type="entry name" value="KdsD_KpsF"/>
    <property type="match status" value="1"/>
</dbReference>
<comment type="similarity">
    <text evidence="2 8">Belongs to the SIS family. GutQ/KpsF subfamily.</text>
</comment>
<evidence type="ECO:0000259" key="13">
    <source>
        <dbReference type="PROSITE" id="PS51371"/>
    </source>
</evidence>
<evidence type="ECO:0000256" key="9">
    <source>
        <dbReference type="PIRSR" id="PIRSR004692-2"/>
    </source>
</evidence>
<feature type="site" description="Catalytically relevant" evidence="10">
    <location>
        <position position="71"/>
    </location>
</feature>
<evidence type="ECO:0000256" key="10">
    <source>
        <dbReference type="PIRSR" id="PIRSR004692-3"/>
    </source>
</evidence>
<dbReference type="InterPro" id="IPR035474">
    <property type="entry name" value="SIS_Kpsf"/>
</dbReference>
<evidence type="ECO:0000256" key="2">
    <source>
        <dbReference type="ARBA" id="ARBA00008165"/>
    </source>
</evidence>
<evidence type="ECO:0000256" key="3">
    <source>
        <dbReference type="ARBA" id="ARBA00011881"/>
    </source>
</evidence>
<comment type="subunit">
    <text evidence="3">Homotetramer.</text>
</comment>
<dbReference type="CDD" id="cd04604">
    <property type="entry name" value="CBS_pair_SIS_assoc"/>
    <property type="match status" value="1"/>
</dbReference>
<dbReference type="FunFam" id="3.10.580.10:FF:000007">
    <property type="entry name" value="Arabinose 5-phosphate isomerase"/>
    <property type="match status" value="1"/>
</dbReference>
<feature type="binding site" evidence="9">
    <location>
        <position position="94"/>
    </location>
    <ligand>
        <name>Zn(2+)</name>
        <dbReference type="ChEBI" id="CHEBI:29105"/>
    </ligand>
</feature>
<reference evidence="15 17" key="1">
    <citation type="submission" date="2024-02" db="EMBL/GenBank/DDBJ databases">
        <title>Lysobacter Genome Sequencing and Mining.</title>
        <authorList>
            <person name="Bierman J."/>
            <person name="Walker M.C."/>
        </authorList>
    </citation>
    <scope>NUCLEOTIDE SEQUENCE [LARGE SCALE GENOMIC DNA]</scope>
    <source>
        <strain evidence="15 17">PB6250</strain>
    </source>
</reference>
<keyword evidence="6 8" id="KW-0413">Isomerase</keyword>
<keyword evidence="17" id="KW-1185">Reference proteome</keyword>
<evidence type="ECO:0000256" key="6">
    <source>
        <dbReference type="ARBA" id="ARBA00023235"/>
    </source>
</evidence>
<gene>
    <name evidence="16" type="ORF">ABU614_22965</name>
    <name evidence="15" type="ORF">V2J18_16420</name>
</gene>
<comment type="pathway">
    <text evidence="7">Carbohydrate biosynthesis; 3-deoxy-D-manno-octulosonate biosynthesis; 3-deoxy-D-manno-octulosonate from D-ribulose 5-phosphate: step 1/3.</text>
</comment>
<dbReference type="InterPro" id="IPR000644">
    <property type="entry name" value="CBS_dom"/>
</dbReference>
<feature type="domain" description="SIS" evidence="14">
    <location>
        <begin position="53"/>
        <end position="196"/>
    </location>
</feature>
<dbReference type="SUPFAM" id="SSF53697">
    <property type="entry name" value="SIS domain"/>
    <property type="match status" value="1"/>
</dbReference>
<evidence type="ECO:0000256" key="11">
    <source>
        <dbReference type="PROSITE-ProRule" id="PRU00703"/>
    </source>
</evidence>
<evidence type="ECO:0000313" key="15">
    <source>
        <dbReference type="EMBL" id="MEI2456250.1"/>
    </source>
</evidence>